<reference evidence="2 3" key="1">
    <citation type="submission" date="2018-10" db="EMBL/GenBank/DDBJ databases">
        <title>Draft Genome Sequence of Anaerotignum sp. KCTC 15736.</title>
        <authorList>
            <person name="Choi S.H."/>
            <person name="Kim J.S."/>
            <person name="Kang S.W."/>
            <person name="Lee J.S."/>
            <person name="Park S.H."/>
        </authorList>
    </citation>
    <scope>NUCLEOTIDE SEQUENCE [LARGE SCALE GENOMIC DNA]</scope>
    <source>
        <strain evidence="2 3">KCTC 15736</strain>
    </source>
</reference>
<organism evidence="2 3">
    <name type="scientific">Anaerotignum faecicola</name>
    <dbReference type="NCBI Taxonomy" id="2358141"/>
    <lineage>
        <taxon>Bacteria</taxon>
        <taxon>Bacillati</taxon>
        <taxon>Bacillota</taxon>
        <taxon>Clostridia</taxon>
        <taxon>Lachnospirales</taxon>
        <taxon>Anaerotignaceae</taxon>
        <taxon>Anaerotignum</taxon>
    </lineage>
</organism>
<dbReference type="AlphaFoldDB" id="A0A401LG58"/>
<dbReference type="Pfam" id="PF12706">
    <property type="entry name" value="Lactamase_B_2"/>
    <property type="match status" value="1"/>
</dbReference>
<dbReference type="InterPro" id="IPR050114">
    <property type="entry name" value="UPF0173_UPF0282_UlaG_hydrolase"/>
</dbReference>
<dbReference type="EMBL" id="BHVZ01000014">
    <property type="protein sequence ID" value="GCB30494.1"/>
    <property type="molecule type" value="Genomic_DNA"/>
</dbReference>
<sequence length="255" mass="29357">MQEQVKATFLVNAAVLLEFRGTKLLIDGIYDENGHCFSNLSERQWEKLKAGEGEFAGIEYLLFTHEHGDHFSPQRVAEYLEYRQPKAIFMPRDGSAALRALQKKAEGMGIPCVLLHRELCRKTVFRPEQEIRIRAFQTRHLDKLYWDVPHFCYLLECGEKKLLFTADVDFTQEDFSAVRGMALDAVFVNPLMSHSEEGKALFAAGVLQTKTKIVYHIPFAGEDKMMIRKIVEQEMRAGRQENALFFMEEGQTCLI</sequence>
<dbReference type="GeneID" id="86195171"/>
<protein>
    <recommendedName>
        <fullName evidence="1">Metallo-beta-lactamase domain-containing protein</fullName>
    </recommendedName>
</protein>
<dbReference type="Gene3D" id="3.60.15.10">
    <property type="entry name" value="Ribonuclease Z/Hydroxyacylglutathione hydrolase-like"/>
    <property type="match status" value="1"/>
</dbReference>
<gene>
    <name evidence="2" type="ORF">KGMB03357_21550</name>
</gene>
<evidence type="ECO:0000259" key="1">
    <source>
        <dbReference type="Pfam" id="PF12706"/>
    </source>
</evidence>
<dbReference type="PANTHER" id="PTHR43546">
    <property type="entry name" value="UPF0173 METAL-DEPENDENT HYDROLASE MJ1163-RELATED"/>
    <property type="match status" value="1"/>
</dbReference>
<feature type="domain" description="Metallo-beta-lactamase" evidence="1">
    <location>
        <begin position="24"/>
        <end position="217"/>
    </location>
</feature>
<accession>A0A401LG58</accession>
<dbReference type="InterPro" id="IPR036866">
    <property type="entry name" value="RibonucZ/Hydroxyglut_hydro"/>
</dbReference>
<name>A0A401LG58_9FIRM</name>
<evidence type="ECO:0000313" key="3">
    <source>
        <dbReference type="Proteomes" id="UP000287361"/>
    </source>
</evidence>
<evidence type="ECO:0000313" key="2">
    <source>
        <dbReference type="EMBL" id="GCB30494.1"/>
    </source>
</evidence>
<keyword evidence="3" id="KW-1185">Reference proteome</keyword>
<dbReference type="OrthoDB" id="9789133at2"/>
<dbReference type="Proteomes" id="UP000287361">
    <property type="component" value="Unassembled WGS sequence"/>
</dbReference>
<dbReference type="InterPro" id="IPR001279">
    <property type="entry name" value="Metallo-B-lactamas"/>
</dbReference>
<dbReference type="RefSeq" id="WP_016407896.1">
    <property type="nucleotide sequence ID" value="NZ_DAWBID010000055.1"/>
</dbReference>
<proteinExistence type="predicted"/>
<comment type="caution">
    <text evidence="2">The sequence shown here is derived from an EMBL/GenBank/DDBJ whole genome shotgun (WGS) entry which is preliminary data.</text>
</comment>
<dbReference type="SUPFAM" id="SSF56281">
    <property type="entry name" value="Metallo-hydrolase/oxidoreductase"/>
    <property type="match status" value="1"/>
</dbReference>